<keyword evidence="5 9" id="KW-0704">Schiff base</keyword>
<accession>A0A923RV47</accession>
<evidence type="ECO:0000313" key="11">
    <source>
        <dbReference type="Proteomes" id="UP000606499"/>
    </source>
</evidence>
<evidence type="ECO:0000256" key="2">
    <source>
        <dbReference type="ARBA" id="ARBA00022723"/>
    </source>
</evidence>
<dbReference type="AlphaFoldDB" id="A0A923RV47"/>
<evidence type="ECO:0000256" key="9">
    <source>
        <dbReference type="HAMAP-Rule" id="MF_01375"/>
    </source>
</evidence>
<dbReference type="SFLD" id="SFLDG01129">
    <property type="entry name" value="C1.5:_HAD__Beta-PGM__Phosphata"/>
    <property type="match status" value="1"/>
</dbReference>
<feature type="binding site" evidence="9">
    <location>
        <position position="10"/>
    </location>
    <ligand>
        <name>Mg(2+)</name>
        <dbReference type="ChEBI" id="CHEBI:18420"/>
    </ligand>
</feature>
<evidence type="ECO:0000256" key="3">
    <source>
        <dbReference type="ARBA" id="ARBA00022801"/>
    </source>
</evidence>
<feature type="binding site" evidence="9">
    <location>
        <position position="183"/>
    </location>
    <ligand>
        <name>Mg(2+)</name>
        <dbReference type="ChEBI" id="CHEBI:18420"/>
    </ligand>
</feature>
<proteinExistence type="inferred from homology"/>
<feature type="active site" description="Nucleophile" evidence="9">
    <location>
        <position position="8"/>
    </location>
</feature>
<comment type="catalytic activity">
    <reaction evidence="6 9">
        <text>phosphonoacetaldehyde + H2O = acetaldehyde + phosphate + H(+)</text>
        <dbReference type="Rhea" id="RHEA:18905"/>
        <dbReference type="ChEBI" id="CHEBI:15343"/>
        <dbReference type="ChEBI" id="CHEBI:15377"/>
        <dbReference type="ChEBI" id="CHEBI:15378"/>
        <dbReference type="ChEBI" id="CHEBI:43474"/>
        <dbReference type="ChEBI" id="CHEBI:58383"/>
        <dbReference type="EC" id="3.11.1.1"/>
    </reaction>
</comment>
<evidence type="ECO:0000256" key="4">
    <source>
        <dbReference type="ARBA" id="ARBA00022842"/>
    </source>
</evidence>
<protein>
    <recommendedName>
        <fullName evidence="8 9">Phosphonoacetaldehyde hydrolase</fullName>
        <shortName evidence="9">Phosphonatase</shortName>
        <ecNumber evidence="8 9">3.11.1.1</ecNumber>
    </recommendedName>
    <alternativeName>
        <fullName evidence="9">Phosphonoacetaldehyde phosphonohydrolase</fullName>
    </alternativeName>
</protein>
<comment type="cofactor">
    <cofactor evidence="9">
        <name>Mg(2+)</name>
        <dbReference type="ChEBI" id="CHEBI:18420"/>
    </cofactor>
    <text evidence="9">Binds 1 Mg(2+) ion per subunit.</text>
</comment>
<organism evidence="10 11">
    <name type="scientific">Agathobaculum faecis</name>
    <dbReference type="NCBI Taxonomy" id="2763013"/>
    <lineage>
        <taxon>Bacteria</taxon>
        <taxon>Bacillati</taxon>
        <taxon>Bacillota</taxon>
        <taxon>Clostridia</taxon>
        <taxon>Eubacteriales</taxon>
        <taxon>Butyricicoccaceae</taxon>
        <taxon>Agathobaculum</taxon>
    </lineage>
</organism>
<keyword evidence="2 9" id="KW-0479">Metal-binding</keyword>
<dbReference type="GO" id="GO:0008967">
    <property type="term" value="F:phosphoglycolate phosphatase activity"/>
    <property type="evidence" value="ECO:0007669"/>
    <property type="project" value="TreeGrafter"/>
</dbReference>
<evidence type="ECO:0000256" key="1">
    <source>
        <dbReference type="ARBA" id="ARBA00011738"/>
    </source>
</evidence>
<gene>
    <name evidence="9" type="primary">phnX</name>
    <name evidence="10" type="ORF">H8S45_03630</name>
</gene>
<sequence length="258" mass="28272">MIQAVIFDWAGTTVDYGCFAPVQAFIEAFRQFGVEPTMEETRTPMGLLKKDHIRTMLGMERIARAWRQVYGRKAGEADVEAIYAQFEPGLLSILEQFTAPKPHVCEAAAALRDMGVRIGSTTGYTDAMMEIVAPCAARQGYAPDLWLSPDSVGGLGRPYPYMIFENMRRLGVSSVKNVLKIGDTVSDMQEGINAGVWTAGVIEGSSALGLSEEEFSALPPEERETRCREAARRFREAGAHFVLRTLADAPRLAAFLGG</sequence>
<dbReference type="PANTHER" id="PTHR43434:SF19">
    <property type="entry name" value="PHOSPHONOACETALDEHYDE HYDROLASE"/>
    <property type="match status" value="1"/>
</dbReference>
<dbReference type="SFLD" id="SFLDS00003">
    <property type="entry name" value="Haloacid_Dehalogenase"/>
    <property type="match status" value="1"/>
</dbReference>
<dbReference type="Proteomes" id="UP000606499">
    <property type="component" value="Unassembled WGS sequence"/>
</dbReference>
<dbReference type="RefSeq" id="WP_186949581.1">
    <property type="nucleotide sequence ID" value="NZ_JACOPL010000003.1"/>
</dbReference>
<dbReference type="CDD" id="cd02586">
    <property type="entry name" value="HAD_PHN"/>
    <property type="match status" value="1"/>
</dbReference>
<name>A0A923RV47_9FIRM</name>
<keyword evidence="4 9" id="KW-0460">Magnesium</keyword>
<dbReference type="Gene3D" id="3.40.50.1000">
    <property type="entry name" value="HAD superfamily/HAD-like"/>
    <property type="match status" value="1"/>
</dbReference>
<evidence type="ECO:0000256" key="6">
    <source>
        <dbReference type="ARBA" id="ARBA00052005"/>
    </source>
</evidence>
<dbReference type="EMBL" id="JACOPL010000003">
    <property type="protein sequence ID" value="MBC5724559.1"/>
    <property type="molecule type" value="Genomic_DNA"/>
</dbReference>
<dbReference type="SUPFAM" id="SSF56784">
    <property type="entry name" value="HAD-like"/>
    <property type="match status" value="1"/>
</dbReference>
<dbReference type="GO" id="GO:0019700">
    <property type="term" value="P:organic phosphonate catabolic process"/>
    <property type="evidence" value="ECO:0007669"/>
    <property type="project" value="InterPro"/>
</dbReference>
<evidence type="ECO:0000256" key="7">
    <source>
        <dbReference type="ARBA" id="ARBA00056573"/>
    </source>
</evidence>
<comment type="subunit">
    <text evidence="1 9">Homodimer.</text>
</comment>
<evidence type="ECO:0000313" key="10">
    <source>
        <dbReference type="EMBL" id="MBC5724559.1"/>
    </source>
</evidence>
<dbReference type="NCBIfam" id="TIGR01422">
    <property type="entry name" value="phosphonatase"/>
    <property type="match status" value="1"/>
</dbReference>
<dbReference type="InterPro" id="IPR036412">
    <property type="entry name" value="HAD-like_sf"/>
</dbReference>
<dbReference type="Gene3D" id="1.10.150.240">
    <property type="entry name" value="Putative phosphatase, domain 2"/>
    <property type="match status" value="1"/>
</dbReference>
<feature type="binding site" evidence="9">
    <location>
        <position position="8"/>
    </location>
    <ligand>
        <name>Mg(2+)</name>
        <dbReference type="ChEBI" id="CHEBI:18420"/>
    </ligand>
</feature>
<dbReference type="InterPro" id="IPR050155">
    <property type="entry name" value="HAD-like_hydrolase_sf"/>
</dbReference>
<comment type="similarity">
    <text evidence="9">Belongs to the HAD-like hydrolase superfamily. PhnX family.</text>
</comment>
<dbReference type="HAMAP" id="MF_01375">
    <property type="entry name" value="PhnX"/>
    <property type="match status" value="1"/>
</dbReference>
<reference evidence="10" key="1">
    <citation type="submission" date="2020-08" db="EMBL/GenBank/DDBJ databases">
        <title>Genome public.</title>
        <authorList>
            <person name="Liu C."/>
            <person name="Sun Q."/>
        </authorList>
    </citation>
    <scope>NUCLEOTIDE SEQUENCE</scope>
    <source>
        <strain evidence="10">NSJ-28</strain>
    </source>
</reference>
<keyword evidence="3 9" id="KW-0378">Hydrolase</keyword>
<dbReference type="GO" id="GO:0000287">
    <property type="term" value="F:magnesium ion binding"/>
    <property type="evidence" value="ECO:0007669"/>
    <property type="project" value="UniProtKB-UniRule"/>
</dbReference>
<dbReference type="FunFam" id="1.10.150.240:FF:000006">
    <property type="entry name" value="Phosphonoacetaldehyde hydrolase"/>
    <property type="match status" value="1"/>
</dbReference>
<dbReference type="InterPro" id="IPR023198">
    <property type="entry name" value="PGP-like_dom2"/>
</dbReference>
<comment type="caution">
    <text evidence="10">The sequence shown here is derived from an EMBL/GenBank/DDBJ whole genome shotgun (WGS) entry which is preliminary data.</text>
</comment>
<dbReference type="Pfam" id="PF00702">
    <property type="entry name" value="Hydrolase"/>
    <property type="match status" value="1"/>
</dbReference>
<dbReference type="InterPro" id="IPR006323">
    <property type="entry name" value="Phosphonoacetald_hydro"/>
</dbReference>
<keyword evidence="11" id="KW-1185">Reference proteome</keyword>
<dbReference type="GO" id="GO:0050194">
    <property type="term" value="F:phosphonoacetaldehyde hydrolase activity"/>
    <property type="evidence" value="ECO:0007669"/>
    <property type="project" value="UniProtKB-UniRule"/>
</dbReference>
<comment type="function">
    <text evidence="7 9">Involved in phosphonate degradation.</text>
</comment>
<dbReference type="GO" id="GO:0006281">
    <property type="term" value="P:DNA repair"/>
    <property type="evidence" value="ECO:0007669"/>
    <property type="project" value="TreeGrafter"/>
</dbReference>
<dbReference type="PANTHER" id="PTHR43434">
    <property type="entry name" value="PHOSPHOGLYCOLATE PHOSPHATASE"/>
    <property type="match status" value="1"/>
</dbReference>
<dbReference type="EC" id="3.11.1.1" evidence="8 9"/>
<feature type="active site" description="Schiff-base intermediate with substrate" evidence="9">
    <location>
        <position position="49"/>
    </location>
</feature>
<dbReference type="GO" id="GO:0005829">
    <property type="term" value="C:cytosol"/>
    <property type="evidence" value="ECO:0007669"/>
    <property type="project" value="TreeGrafter"/>
</dbReference>
<evidence type="ECO:0000256" key="5">
    <source>
        <dbReference type="ARBA" id="ARBA00023270"/>
    </source>
</evidence>
<dbReference type="InterPro" id="IPR023214">
    <property type="entry name" value="HAD_sf"/>
</dbReference>
<evidence type="ECO:0000256" key="8">
    <source>
        <dbReference type="ARBA" id="ARBA00066472"/>
    </source>
</evidence>